<evidence type="ECO:0000313" key="1">
    <source>
        <dbReference type="EMBL" id="KAF7375834.1"/>
    </source>
</evidence>
<dbReference type="Proteomes" id="UP000623467">
    <property type="component" value="Unassembled WGS sequence"/>
</dbReference>
<proteinExistence type="predicted"/>
<dbReference type="AlphaFoldDB" id="A0A8H7DHQ0"/>
<dbReference type="EMBL" id="JACAZH010000002">
    <property type="protein sequence ID" value="KAF7375834.1"/>
    <property type="molecule type" value="Genomic_DNA"/>
</dbReference>
<evidence type="ECO:0000313" key="2">
    <source>
        <dbReference type="Proteomes" id="UP000623467"/>
    </source>
</evidence>
<keyword evidence="2" id="KW-1185">Reference proteome</keyword>
<reference evidence="1" key="1">
    <citation type="submission" date="2020-05" db="EMBL/GenBank/DDBJ databases">
        <title>Mycena genomes resolve the evolution of fungal bioluminescence.</title>
        <authorList>
            <person name="Tsai I.J."/>
        </authorList>
    </citation>
    <scope>NUCLEOTIDE SEQUENCE</scope>
    <source>
        <strain evidence="1">160909Yilan</strain>
    </source>
</reference>
<organism evidence="1 2">
    <name type="scientific">Mycena sanguinolenta</name>
    <dbReference type="NCBI Taxonomy" id="230812"/>
    <lineage>
        <taxon>Eukaryota</taxon>
        <taxon>Fungi</taxon>
        <taxon>Dikarya</taxon>
        <taxon>Basidiomycota</taxon>
        <taxon>Agaricomycotina</taxon>
        <taxon>Agaricomycetes</taxon>
        <taxon>Agaricomycetidae</taxon>
        <taxon>Agaricales</taxon>
        <taxon>Marasmiineae</taxon>
        <taxon>Mycenaceae</taxon>
        <taxon>Mycena</taxon>
    </lineage>
</organism>
<dbReference type="OrthoDB" id="3039229at2759"/>
<protein>
    <submittedName>
        <fullName evidence="1">Uncharacterized protein</fullName>
    </submittedName>
</protein>
<gene>
    <name evidence="1" type="ORF">MSAN_00473300</name>
</gene>
<name>A0A8H7DHQ0_9AGAR</name>
<accession>A0A8H7DHQ0</accession>
<sequence>MDDNTRLHDEFNFASSTESASYNGAFFPNSRQFVVKGGTFTSNNSIASQPPDYLRLPLGSIDLLNEISLDAAVGAVWRNSGRGTVRRTYSARVECRSAPMTVTLYEGDDAEEVNGGRVFLSIQACDIPTLFSFTPLRVLVESMQQYSMVYICVYTCADQAEALLYSLPLMRTDAFVRNHGGFTMVRRSTARLCGEFGSIIRLPLLHKIARLPPPSDIQILHDAKQETRVIASLALDEWYYLCDEALGQSRETDVSVEAEMKIGSIIHRGAGGQFGDSTEIAWAMLIHT</sequence>
<comment type="caution">
    <text evidence="1">The sequence shown here is derived from an EMBL/GenBank/DDBJ whole genome shotgun (WGS) entry which is preliminary data.</text>
</comment>